<comment type="caution">
    <text evidence="2">The sequence shown here is derived from an EMBL/GenBank/DDBJ whole genome shotgun (WGS) entry which is preliminary data.</text>
</comment>
<reference evidence="2 3" key="1">
    <citation type="submission" date="2016-06" db="EMBL/GenBank/DDBJ databases">
        <authorList>
            <person name="Kjaerup R.B."/>
            <person name="Dalgaard T.S."/>
            <person name="Juul-Madsen H.R."/>
        </authorList>
    </citation>
    <scope>NUCLEOTIDE SEQUENCE [LARGE SCALE GENOMIC DNA]</scope>
    <source>
        <strain evidence="2 3">1199456.5</strain>
    </source>
</reference>
<evidence type="ECO:0000256" key="1">
    <source>
        <dbReference type="SAM" id="SignalP"/>
    </source>
</evidence>
<dbReference type="EMBL" id="LZSF01000121">
    <property type="protein sequence ID" value="OBA87663.1"/>
    <property type="molecule type" value="Genomic_DNA"/>
</dbReference>
<accession>A0A1A0MSA1</accession>
<dbReference type="OrthoDB" id="9971514at2"/>
<dbReference type="Proteomes" id="UP000093962">
    <property type="component" value="Unassembled WGS sequence"/>
</dbReference>
<proteinExistence type="predicted"/>
<evidence type="ECO:0000313" key="3">
    <source>
        <dbReference type="Proteomes" id="UP000093962"/>
    </source>
</evidence>
<name>A0A1A0MSA1_MYCMU</name>
<organism evidence="2 3">
    <name type="scientific">Mycolicibacterium mucogenicum</name>
    <name type="common">Mycobacterium mucogenicum</name>
    <dbReference type="NCBI Taxonomy" id="56689"/>
    <lineage>
        <taxon>Bacteria</taxon>
        <taxon>Bacillati</taxon>
        <taxon>Actinomycetota</taxon>
        <taxon>Actinomycetes</taxon>
        <taxon>Mycobacteriales</taxon>
        <taxon>Mycobacteriaceae</taxon>
        <taxon>Mycolicibacterium</taxon>
    </lineage>
</organism>
<dbReference type="AlphaFoldDB" id="A0A1A0MSA1"/>
<feature type="signal peptide" evidence="1">
    <location>
        <begin position="1"/>
        <end position="21"/>
    </location>
</feature>
<gene>
    <name evidence="2" type="ORF">A5642_19045</name>
</gene>
<sequence>MKALSAALGTGVLLTMGAVTVAQPTTAVGTGQDRWTADPNLTLVPVTRMESSARPQYVINACAWATDHMRMHHNC</sequence>
<protein>
    <submittedName>
        <fullName evidence="2">Uncharacterized protein</fullName>
    </submittedName>
</protein>
<keyword evidence="1" id="KW-0732">Signal</keyword>
<evidence type="ECO:0000313" key="2">
    <source>
        <dbReference type="EMBL" id="OBA87663.1"/>
    </source>
</evidence>
<dbReference type="RefSeq" id="WP_064858844.1">
    <property type="nucleotide sequence ID" value="NZ_LZSF01000121.1"/>
</dbReference>
<feature type="chain" id="PRO_5038466482" evidence="1">
    <location>
        <begin position="22"/>
        <end position="75"/>
    </location>
</feature>